<proteinExistence type="inferred from homology"/>
<evidence type="ECO:0000259" key="11">
    <source>
        <dbReference type="Pfam" id="PF00080"/>
    </source>
</evidence>
<dbReference type="SUPFAM" id="SSF49329">
    <property type="entry name" value="Cu,Zn superoxide dismutase-like"/>
    <property type="match status" value="1"/>
</dbReference>
<evidence type="ECO:0000256" key="10">
    <source>
        <dbReference type="SAM" id="Phobius"/>
    </source>
</evidence>
<dbReference type="InterPro" id="IPR036423">
    <property type="entry name" value="SOD-like_Cu/Zn_dom_sf"/>
</dbReference>
<keyword evidence="13" id="KW-1185">Reference proteome</keyword>
<keyword evidence="7 9" id="KW-0186">Copper</keyword>
<dbReference type="GO" id="GO:0010038">
    <property type="term" value="P:response to metal ion"/>
    <property type="evidence" value="ECO:0007669"/>
    <property type="project" value="Ensembl"/>
</dbReference>
<keyword evidence="3 9" id="KW-0479">Metal-binding</keyword>
<dbReference type="AlphaFoldDB" id="G3QBF0"/>
<evidence type="ECO:0000256" key="6">
    <source>
        <dbReference type="ARBA" id="ARBA00023002"/>
    </source>
</evidence>
<dbReference type="PANTHER" id="PTHR10003">
    <property type="entry name" value="SUPEROXIDE DISMUTASE CU-ZN -RELATED"/>
    <property type="match status" value="1"/>
</dbReference>
<dbReference type="Pfam" id="PF00080">
    <property type="entry name" value="Sod_Cu"/>
    <property type="match status" value="1"/>
</dbReference>
<dbReference type="Gene3D" id="2.60.40.200">
    <property type="entry name" value="Superoxide dismutase, copper/zinc binding domain"/>
    <property type="match status" value="1"/>
</dbReference>
<organism evidence="12 13">
    <name type="scientific">Gasterosteus aculeatus aculeatus</name>
    <name type="common">three-spined stickleback</name>
    <dbReference type="NCBI Taxonomy" id="481459"/>
    <lineage>
        <taxon>Eukaryota</taxon>
        <taxon>Metazoa</taxon>
        <taxon>Chordata</taxon>
        <taxon>Craniata</taxon>
        <taxon>Vertebrata</taxon>
        <taxon>Euteleostomi</taxon>
        <taxon>Actinopterygii</taxon>
        <taxon>Neopterygii</taxon>
        <taxon>Teleostei</taxon>
        <taxon>Neoteleostei</taxon>
        <taxon>Acanthomorphata</taxon>
        <taxon>Eupercaria</taxon>
        <taxon>Perciformes</taxon>
        <taxon>Cottioidei</taxon>
        <taxon>Gasterosteales</taxon>
        <taxon>Gasterosteidae</taxon>
        <taxon>Gasterosteus</taxon>
    </lineage>
</organism>
<dbReference type="FunFam" id="2.60.40.200:FF:000001">
    <property type="entry name" value="Superoxide dismutase [Cu-Zn]"/>
    <property type="match status" value="1"/>
</dbReference>
<evidence type="ECO:0000256" key="2">
    <source>
        <dbReference type="ARBA" id="ARBA00010457"/>
    </source>
</evidence>
<dbReference type="Ensembl" id="ENSGACT00000027268.2">
    <property type="protein sequence ID" value="ENSGACP00000027216.2"/>
    <property type="gene ID" value="ENSGACG00000020581.2"/>
</dbReference>
<dbReference type="PROSITE" id="PS00087">
    <property type="entry name" value="SOD_CU_ZN_1"/>
    <property type="match status" value="1"/>
</dbReference>
<dbReference type="GeneTree" id="ENSGT00940000155551"/>
<evidence type="ECO:0000256" key="1">
    <source>
        <dbReference type="ARBA" id="ARBA00003917"/>
    </source>
</evidence>
<reference evidence="12 13" key="1">
    <citation type="journal article" date="2021" name="G3 (Bethesda)">
        <title>Improved contiguity of the threespine stickleback genome using long-read sequencing.</title>
        <authorList>
            <person name="Nath S."/>
            <person name="Shaw D.E."/>
            <person name="White M.A."/>
        </authorList>
    </citation>
    <scope>NUCLEOTIDE SEQUENCE [LARGE SCALE GENOMIC DNA]</scope>
    <source>
        <strain evidence="12 13">Lake Benthic</strain>
    </source>
</reference>
<evidence type="ECO:0000256" key="4">
    <source>
        <dbReference type="ARBA" id="ARBA00022833"/>
    </source>
</evidence>
<feature type="domain" description="Superoxide dismutase copper/zinc binding" evidence="11">
    <location>
        <begin position="86"/>
        <end position="210"/>
    </location>
</feature>
<comment type="similarity">
    <text evidence="2 9">Belongs to the Cu-Zn superoxide dismutase family.</text>
</comment>
<sequence length="214" mass="22605">NRLLHNSSVCEVSTANLAGLTHSLLFVFAAVPLKGFHLKVAPAFKTSAQTHLPTNAVVFLLFLLSHCYPSFWFPLPPLRGLLDESDKAAVKLTGEIKGLTPGEHGFHVHAFGDNTNGCISAGPHFNPHSKTHAGPNDEIRHVGDLGNVTAGGDNIAKIDITDKVITLTGQHSIIGRTMVIHEKADDLGKGGNEESLKTGNAGSRLACGVIGIAQ</sequence>
<evidence type="ECO:0000256" key="8">
    <source>
        <dbReference type="ARBA" id="ARBA00023139"/>
    </source>
</evidence>
<feature type="transmembrane region" description="Helical" evidence="10">
    <location>
        <begin position="12"/>
        <end position="31"/>
    </location>
</feature>
<evidence type="ECO:0000256" key="7">
    <source>
        <dbReference type="ARBA" id="ARBA00023008"/>
    </source>
</evidence>
<dbReference type="PROSITE" id="PS00332">
    <property type="entry name" value="SOD_CU_ZN_2"/>
    <property type="match status" value="1"/>
</dbReference>
<accession>G3QBF0</accession>
<evidence type="ECO:0000313" key="12">
    <source>
        <dbReference type="Ensembl" id="ENSGACP00000027216.2"/>
    </source>
</evidence>
<reference evidence="12" key="2">
    <citation type="submission" date="2025-08" db="UniProtKB">
        <authorList>
            <consortium name="Ensembl"/>
        </authorList>
    </citation>
    <scope>IDENTIFICATION</scope>
</reference>
<keyword evidence="10" id="KW-0812">Transmembrane</keyword>
<dbReference type="InterPro" id="IPR018152">
    <property type="entry name" value="SOD_Cu/Zn_BS"/>
</dbReference>
<dbReference type="OrthoDB" id="2015551at2759"/>
<evidence type="ECO:0000313" key="13">
    <source>
        <dbReference type="Proteomes" id="UP000007635"/>
    </source>
</evidence>
<evidence type="ECO:0000256" key="9">
    <source>
        <dbReference type="RuleBase" id="RU000393"/>
    </source>
</evidence>
<dbReference type="GO" id="GO:0070050">
    <property type="term" value="P:neuron cellular homeostasis"/>
    <property type="evidence" value="ECO:0007669"/>
    <property type="project" value="Ensembl"/>
</dbReference>
<dbReference type="GO" id="GO:0051597">
    <property type="term" value="P:response to methylmercury"/>
    <property type="evidence" value="ECO:0007669"/>
    <property type="project" value="Ensembl"/>
</dbReference>
<dbReference type="EC" id="1.15.1.1" evidence="9"/>
<comment type="cofactor">
    <cofactor evidence="9">
        <name>Cu cation</name>
        <dbReference type="ChEBI" id="CHEBI:23378"/>
    </cofactor>
    <text evidence="9">Binds 1 copper ion per subunit.</text>
</comment>
<comment type="catalytic activity">
    <reaction evidence="9">
        <text>2 superoxide + 2 H(+) = H2O2 + O2</text>
        <dbReference type="Rhea" id="RHEA:20696"/>
        <dbReference type="ChEBI" id="CHEBI:15378"/>
        <dbReference type="ChEBI" id="CHEBI:15379"/>
        <dbReference type="ChEBI" id="CHEBI:16240"/>
        <dbReference type="ChEBI" id="CHEBI:18421"/>
        <dbReference type="EC" id="1.15.1.1"/>
    </reaction>
</comment>
<dbReference type="CDD" id="cd00305">
    <property type="entry name" value="Cu-Zn_Superoxide_Dismutase"/>
    <property type="match status" value="1"/>
</dbReference>
<reference evidence="12" key="3">
    <citation type="submission" date="2025-09" db="UniProtKB">
        <authorList>
            <consortium name="Ensembl"/>
        </authorList>
    </citation>
    <scope>IDENTIFICATION</scope>
</reference>
<comment type="cofactor">
    <cofactor evidence="9">
        <name>Zn(2+)</name>
        <dbReference type="ChEBI" id="CHEBI:29105"/>
    </cofactor>
    <text evidence="9">Binds 1 zinc ion per subunit.</text>
</comment>
<evidence type="ECO:0000256" key="3">
    <source>
        <dbReference type="ARBA" id="ARBA00022723"/>
    </source>
</evidence>
<dbReference type="Bgee" id="ENSGACG00000020581">
    <property type="expression patterns" value="Expressed in telencephalon and 13 other cell types or tissues"/>
</dbReference>
<dbReference type="InterPro" id="IPR001424">
    <property type="entry name" value="SOD_Cu_Zn_dom"/>
</dbReference>
<dbReference type="GO" id="GO:0004784">
    <property type="term" value="F:superoxide dismutase activity"/>
    <property type="evidence" value="ECO:0007669"/>
    <property type="project" value="UniProtKB-EC"/>
</dbReference>
<name>G3QBF0_GASAC</name>
<dbReference type="GO" id="GO:0005507">
    <property type="term" value="F:copper ion binding"/>
    <property type="evidence" value="ECO:0007669"/>
    <property type="project" value="InterPro"/>
</dbReference>
<feature type="transmembrane region" description="Helical" evidence="10">
    <location>
        <begin position="52"/>
        <end position="73"/>
    </location>
</feature>
<dbReference type="GO" id="GO:0009410">
    <property type="term" value="P:response to xenobiotic stimulus"/>
    <property type="evidence" value="ECO:0007669"/>
    <property type="project" value="Ensembl"/>
</dbReference>
<dbReference type="PRINTS" id="PR00068">
    <property type="entry name" value="CUZNDISMTASE"/>
</dbReference>
<evidence type="ECO:0000256" key="5">
    <source>
        <dbReference type="ARBA" id="ARBA00022862"/>
    </source>
</evidence>
<keyword evidence="8" id="KW-0449">Lipoprotein</keyword>
<dbReference type="Proteomes" id="UP000007635">
    <property type="component" value="Chromosome VII"/>
</dbReference>
<keyword evidence="6 9" id="KW-0560">Oxidoreductase</keyword>
<keyword evidence="5" id="KW-0049">Antioxidant</keyword>
<protein>
    <recommendedName>
        <fullName evidence="9">Superoxide dismutase [Cu-Zn]</fullName>
        <ecNumber evidence="9">1.15.1.1</ecNumber>
    </recommendedName>
</protein>
<keyword evidence="10" id="KW-0472">Membrane</keyword>
<comment type="function">
    <text evidence="1 9">Destroys radicals which are normally produced within the cells and which are toxic to biological systems.</text>
</comment>
<keyword evidence="10" id="KW-1133">Transmembrane helix</keyword>
<dbReference type="InterPro" id="IPR024134">
    <property type="entry name" value="SOD_Cu/Zn_/chaperone"/>
</dbReference>
<keyword evidence="8" id="KW-0564">Palmitate</keyword>
<keyword evidence="4 9" id="KW-0862">Zinc</keyword>